<dbReference type="EMBL" id="LAZR01001063">
    <property type="protein sequence ID" value="KKN51450.1"/>
    <property type="molecule type" value="Genomic_DNA"/>
</dbReference>
<accession>A0A0F9R4F0</accession>
<gene>
    <name evidence="1" type="ORF">LCGC14_0622660</name>
</gene>
<comment type="caution">
    <text evidence="1">The sequence shown here is derived from an EMBL/GenBank/DDBJ whole genome shotgun (WGS) entry which is preliminary data.</text>
</comment>
<name>A0A0F9R4F0_9ZZZZ</name>
<proteinExistence type="predicted"/>
<protein>
    <submittedName>
        <fullName evidence="1">Uncharacterized protein</fullName>
    </submittedName>
</protein>
<evidence type="ECO:0000313" key="1">
    <source>
        <dbReference type="EMBL" id="KKN51450.1"/>
    </source>
</evidence>
<dbReference type="AlphaFoldDB" id="A0A0F9R4F0"/>
<organism evidence="1">
    <name type="scientific">marine sediment metagenome</name>
    <dbReference type="NCBI Taxonomy" id="412755"/>
    <lineage>
        <taxon>unclassified sequences</taxon>
        <taxon>metagenomes</taxon>
        <taxon>ecological metagenomes</taxon>
    </lineage>
</organism>
<reference evidence="1" key="1">
    <citation type="journal article" date="2015" name="Nature">
        <title>Complex archaea that bridge the gap between prokaryotes and eukaryotes.</title>
        <authorList>
            <person name="Spang A."/>
            <person name="Saw J.H."/>
            <person name="Jorgensen S.L."/>
            <person name="Zaremba-Niedzwiedzka K."/>
            <person name="Martijn J."/>
            <person name="Lind A.E."/>
            <person name="van Eijk R."/>
            <person name="Schleper C."/>
            <person name="Guy L."/>
            <person name="Ettema T.J."/>
        </authorList>
    </citation>
    <scope>NUCLEOTIDE SEQUENCE</scope>
</reference>
<sequence length="121" mass="14211">MILKLDKRDTQEIFKEFVDEATREHINSKIKSLFDQRVDKLVEDKLGKLDLDKMLKGQLDRRLDKHFKGNYGGEMEYANKRIDKRLEEFDFKTVIGGSFVEDVASAVWRRMRQASKTAEAL</sequence>